<dbReference type="RefSeq" id="WP_221763543.1">
    <property type="nucleotide sequence ID" value="NZ_AP024110.1"/>
</dbReference>
<evidence type="ECO:0000256" key="3">
    <source>
        <dbReference type="ARBA" id="ARBA00014376"/>
    </source>
</evidence>
<keyword evidence="9" id="KW-1185">Reference proteome</keyword>
<feature type="domain" description="Flagellar basal body rod protein N-terminal" evidence="7">
    <location>
        <begin position="8"/>
        <end position="38"/>
    </location>
</feature>
<proteinExistence type="inferred from homology"/>
<comment type="function">
    <text evidence="5 6">Structural component of flagellum, the bacterial motility apparatus. Part of the rod structure of flagellar basal body.</text>
</comment>
<accession>A0A8D5G477</accession>
<dbReference type="AlphaFoldDB" id="A0A8D5G477"/>
<comment type="subunit">
    <text evidence="6">The basal body constitutes a major portion of the flagellar organelle and consists of a number of rings mounted on a central rod.</text>
</comment>
<comment type="similarity">
    <text evidence="2 6">Belongs to the flagella basal body rod proteins family.</text>
</comment>
<keyword evidence="8" id="KW-0969">Cilium</keyword>
<evidence type="ECO:0000256" key="5">
    <source>
        <dbReference type="ARBA" id="ARBA00024934"/>
    </source>
</evidence>
<organism evidence="8 9">
    <name type="scientific">Methyloradius palustris</name>
    <dbReference type="NCBI Taxonomy" id="2778876"/>
    <lineage>
        <taxon>Bacteria</taxon>
        <taxon>Pseudomonadati</taxon>
        <taxon>Pseudomonadota</taxon>
        <taxon>Betaproteobacteria</taxon>
        <taxon>Nitrosomonadales</taxon>
        <taxon>Methylophilaceae</taxon>
        <taxon>Methyloradius</taxon>
    </lineage>
</organism>
<sequence length="138" mass="14774">MDKLDAAFNFHQSALRLRSERQELLASNIANADTPNYKARDIDFNAALKGAMAGNSSLSLTTSKTSAEHLNGMNQGGPATGGADAPLFRPIIQGAVDGNTVDMDVERNQFTDNAIRYEASLIMLNGTIKKMLTAITGQ</sequence>
<evidence type="ECO:0000256" key="4">
    <source>
        <dbReference type="ARBA" id="ARBA00023143"/>
    </source>
</evidence>
<dbReference type="NCBIfam" id="TIGR01396">
    <property type="entry name" value="FlgB"/>
    <property type="match status" value="1"/>
</dbReference>
<dbReference type="GO" id="GO:0030694">
    <property type="term" value="C:bacterial-type flagellum basal body, rod"/>
    <property type="evidence" value="ECO:0007669"/>
    <property type="project" value="InterPro"/>
</dbReference>
<keyword evidence="4 6" id="KW-0975">Bacterial flagellum</keyword>
<reference evidence="8" key="1">
    <citation type="journal article" date="2021" name="Arch. Microbiol.">
        <title>Methyloradius palustris gen. nov., sp. nov., a methanol-oxidizing bacterium isolated from snow.</title>
        <authorList>
            <person name="Miyadera T."/>
            <person name="Kojima H."/>
            <person name="Fukui M."/>
        </authorList>
    </citation>
    <scope>NUCLEOTIDE SEQUENCE</scope>
    <source>
        <strain evidence="8">Zm11</strain>
    </source>
</reference>
<dbReference type="EMBL" id="AP024110">
    <property type="protein sequence ID" value="BCM25455.1"/>
    <property type="molecule type" value="Genomic_DNA"/>
</dbReference>
<comment type="subcellular location">
    <subcellularLocation>
        <location evidence="1 6">Bacterial flagellum basal body</location>
    </subcellularLocation>
</comment>
<dbReference type="Pfam" id="PF00460">
    <property type="entry name" value="Flg_bb_rod"/>
    <property type="match status" value="1"/>
</dbReference>
<keyword evidence="8" id="KW-0966">Cell projection</keyword>
<dbReference type="KEGG" id="mpau:ZMTM_17140"/>
<dbReference type="GO" id="GO:0071978">
    <property type="term" value="P:bacterial-type flagellum-dependent swarming motility"/>
    <property type="evidence" value="ECO:0007669"/>
    <property type="project" value="TreeGrafter"/>
</dbReference>
<evidence type="ECO:0000256" key="6">
    <source>
        <dbReference type="PIRNR" id="PIRNR002889"/>
    </source>
</evidence>
<evidence type="ECO:0000313" key="8">
    <source>
        <dbReference type="EMBL" id="BCM25455.1"/>
    </source>
</evidence>
<protein>
    <recommendedName>
        <fullName evidence="3 6">Flagellar basal body rod protein FlgB</fullName>
    </recommendedName>
</protein>
<evidence type="ECO:0000259" key="7">
    <source>
        <dbReference type="Pfam" id="PF00460"/>
    </source>
</evidence>
<dbReference type="PANTHER" id="PTHR30435">
    <property type="entry name" value="FLAGELLAR PROTEIN"/>
    <property type="match status" value="1"/>
</dbReference>
<evidence type="ECO:0000313" key="9">
    <source>
        <dbReference type="Proteomes" id="UP000826722"/>
    </source>
</evidence>
<dbReference type="Proteomes" id="UP000826722">
    <property type="component" value="Chromosome"/>
</dbReference>
<keyword evidence="8" id="KW-0282">Flagellum</keyword>
<name>A0A8D5G477_9PROT</name>
<dbReference type="InterPro" id="IPR006300">
    <property type="entry name" value="FlgB"/>
</dbReference>
<evidence type="ECO:0000256" key="1">
    <source>
        <dbReference type="ARBA" id="ARBA00004117"/>
    </source>
</evidence>
<dbReference type="PIRSF" id="PIRSF002889">
    <property type="entry name" value="Rod_FlgB"/>
    <property type="match status" value="1"/>
</dbReference>
<evidence type="ECO:0000256" key="2">
    <source>
        <dbReference type="ARBA" id="ARBA00009677"/>
    </source>
</evidence>
<dbReference type="PANTHER" id="PTHR30435:SF12">
    <property type="entry name" value="FLAGELLAR BASAL BODY ROD PROTEIN FLGB"/>
    <property type="match status" value="1"/>
</dbReference>
<dbReference type="InterPro" id="IPR001444">
    <property type="entry name" value="Flag_bb_rod_N"/>
</dbReference>
<gene>
    <name evidence="8" type="primary">flgB</name>
    <name evidence="8" type="ORF">ZMTM_17140</name>
</gene>